<dbReference type="Proteomes" id="UP000006039">
    <property type="component" value="Unassembled WGS sequence"/>
</dbReference>
<dbReference type="AlphaFoldDB" id="J3NZB3"/>
<comment type="similarity">
    <text evidence="4">Belongs to the copper transporter (Ctr) (TC 1.A.56) family. SLC31A subfamily.</text>
</comment>
<evidence type="ECO:0000256" key="2">
    <source>
        <dbReference type="ARBA" id="ARBA00022989"/>
    </source>
</evidence>
<proteinExistence type="inferred from homology"/>
<keyword evidence="4" id="KW-0813">Transport</keyword>
<dbReference type="STRING" id="644352.J3NZB3"/>
<keyword evidence="7" id="KW-1185">Reference proteome</keyword>
<evidence type="ECO:0000313" key="6">
    <source>
        <dbReference type="EnsemblFungi" id="EJT76696"/>
    </source>
</evidence>
<evidence type="ECO:0000256" key="4">
    <source>
        <dbReference type="RuleBase" id="RU367022"/>
    </source>
</evidence>
<dbReference type="EMBL" id="GL385397">
    <property type="protein sequence ID" value="EJT76696.1"/>
    <property type="molecule type" value="Genomic_DNA"/>
</dbReference>
<dbReference type="Pfam" id="PF04145">
    <property type="entry name" value="Ctr"/>
    <property type="match status" value="1"/>
</dbReference>
<name>J3NZB3_GAET3</name>
<evidence type="ECO:0000256" key="3">
    <source>
        <dbReference type="ARBA" id="ARBA00023136"/>
    </source>
</evidence>
<dbReference type="PANTHER" id="PTHR12483:SF120">
    <property type="entry name" value="HIGH-AFFINITY COPPER TRANSPORTER CTRA2"/>
    <property type="match status" value="1"/>
</dbReference>
<keyword evidence="4" id="KW-0406">Ion transport</keyword>
<keyword evidence="2 4" id="KW-1133">Transmembrane helix</keyword>
<dbReference type="RefSeq" id="XP_009222696.1">
    <property type="nucleotide sequence ID" value="XM_009224432.1"/>
</dbReference>
<dbReference type="GO" id="GO:0005886">
    <property type="term" value="C:plasma membrane"/>
    <property type="evidence" value="ECO:0007669"/>
    <property type="project" value="TreeGrafter"/>
</dbReference>
<gene>
    <name evidence="6" type="primary">20347070</name>
    <name evidence="5" type="ORF">GGTG_06612</name>
</gene>
<accession>J3NZB3</accession>
<dbReference type="EnsemblFungi" id="EJT76696">
    <property type="protein sequence ID" value="EJT76696"/>
    <property type="gene ID" value="GGTG_06612"/>
</dbReference>
<reference evidence="7" key="1">
    <citation type="submission" date="2010-07" db="EMBL/GenBank/DDBJ databases">
        <title>The genome sequence of Gaeumannomyces graminis var. tritici strain R3-111a-1.</title>
        <authorList>
            <consortium name="The Broad Institute Genome Sequencing Platform"/>
            <person name="Ma L.-J."/>
            <person name="Dead R."/>
            <person name="Young S."/>
            <person name="Zeng Q."/>
            <person name="Koehrsen M."/>
            <person name="Alvarado L."/>
            <person name="Berlin A."/>
            <person name="Chapman S.B."/>
            <person name="Chen Z."/>
            <person name="Freedman E."/>
            <person name="Gellesch M."/>
            <person name="Goldberg J."/>
            <person name="Griggs A."/>
            <person name="Gujja S."/>
            <person name="Heilman E.R."/>
            <person name="Heiman D."/>
            <person name="Hepburn T."/>
            <person name="Howarth C."/>
            <person name="Jen D."/>
            <person name="Larson L."/>
            <person name="Mehta T."/>
            <person name="Neiman D."/>
            <person name="Pearson M."/>
            <person name="Roberts A."/>
            <person name="Saif S."/>
            <person name="Shea T."/>
            <person name="Shenoy N."/>
            <person name="Sisk P."/>
            <person name="Stolte C."/>
            <person name="Sykes S."/>
            <person name="Walk T."/>
            <person name="White J."/>
            <person name="Yandava C."/>
            <person name="Haas B."/>
            <person name="Nusbaum C."/>
            <person name="Birren B."/>
        </authorList>
    </citation>
    <scope>NUCLEOTIDE SEQUENCE [LARGE SCALE GENOMIC DNA]</scope>
    <source>
        <strain evidence="7">R3-111a-1</strain>
    </source>
</reference>
<feature type="transmembrane region" description="Helical" evidence="4">
    <location>
        <begin position="69"/>
        <end position="87"/>
    </location>
</feature>
<dbReference type="InterPro" id="IPR007274">
    <property type="entry name" value="Cop_transporter"/>
</dbReference>
<protein>
    <recommendedName>
        <fullName evidence="4">Copper transport protein</fullName>
    </recommendedName>
</protein>
<feature type="transmembrane region" description="Helical" evidence="4">
    <location>
        <begin position="194"/>
        <end position="213"/>
    </location>
</feature>
<sequence>MDAMDMSAMATSMTSVSTPTPTPTMAMHGGGGGGGDTAMGMSAMSMTFFHSASTPLFWDWWKPSGPQQYAATCVFLIALATVTRVLFAVRPLLHARAAFRGPPDGHHHLPLRHDEQATSRHHATAEELLLAGEKTGLGEADPEAAAPKGVAGVASRWWHSATVCERLLRASCEAVLVCLGYFLMVAVMTMNTGYFLSVLGGVFLGMFLVGGSADDSTAGDRWHQC</sequence>
<keyword evidence="3 4" id="KW-0472">Membrane</keyword>
<reference evidence="5" key="3">
    <citation type="submission" date="2010-09" db="EMBL/GenBank/DDBJ databases">
        <title>Annotation of Gaeumannomyces graminis var. tritici R3-111a-1.</title>
        <authorList>
            <consortium name="The Broad Institute Genome Sequencing Platform"/>
            <person name="Ma L.-J."/>
            <person name="Dead R."/>
            <person name="Young S.K."/>
            <person name="Zeng Q."/>
            <person name="Gargeya S."/>
            <person name="Fitzgerald M."/>
            <person name="Haas B."/>
            <person name="Abouelleil A."/>
            <person name="Alvarado L."/>
            <person name="Arachchi H.M."/>
            <person name="Berlin A."/>
            <person name="Brown A."/>
            <person name="Chapman S.B."/>
            <person name="Chen Z."/>
            <person name="Dunbar C."/>
            <person name="Freedman E."/>
            <person name="Gearin G."/>
            <person name="Gellesch M."/>
            <person name="Goldberg J."/>
            <person name="Griggs A."/>
            <person name="Gujja S."/>
            <person name="Heiman D."/>
            <person name="Howarth C."/>
            <person name="Larson L."/>
            <person name="Lui A."/>
            <person name="MacDonald P.J.P."/>
            <person name="Mehta T."/>
            <person name="Montmayeur A."/>
            <person name="Murphy C."/>
            <person name="Neiman D."/>
            <person name="Pearson M."/>
            <person name="Priest M."/>
            <person name="Roberts A."/>
            <person name="Saif S."/>
            <person name="Shea T."/>
            <person name="Shenoy N."/>
            <person name="Sisk P."/>
            <person name="Stolte C."/>
            <person name="Sykes S."/>
            <person name="Yandava C."/>
            <person name="Wortman J."/>
            <person name="Nusbaum C."/>
            <person name="Birren B."/>
        </authorList>
    </citation>
    <scope>NUCLEOTIDE SEQUENCE</scope>
    <source>
        <strain evidence="5">R3-111a-1</strain>
    </source>
</reference>
<reference evidence="6" key="5">
    <citation type="submission" date="2018-04" db="UniProtKB">
        <authorList>
            <consortium name="EnsemblFungi"/>
        </authorList>
    </citation>
    <scope>IDENTIFICATION</scope>
    <source>
        <strain evidence="6">R3-111a-1</strain>
    </source>
</reference>
<dbReference type="GO" id="GO:0005375">
    <property type="term" value="F:copper ion transmembrane transporter activity"/>
    <property type="evidence" value="ECO:0007669"/>
    <property type="project" value="UniProtKB-UniRule"/>
</dbReference>
<dbReference type="HOGENOM" id="CLU_090404_1_1_1"/>
<evidence type="ECO:0000313" key="5">
    <source>
        <dbReference type="EMBL" id="EJT76696.1"/>
    </source>
</evidence>
<feature type="transmembrane region" description="Helical" evidence="4">
    <location>
        <begin position="167"/>
        <end position="188"/>
    </location>
</feature>
<dbReference type="VEuPathDB" id="FungiDB:GGTG_06612"/>
<comment type="subcellular location">
    <subcellularLocation>
        <location evidence="4">Membrane</location>
        <topology evidence="4">Multi-pass membrane protein</topology>
    </subcellularLocation>
</comment>
<reference evidence="5" key="2">
    <citation type="submission" date="2010-07" db="EMBL/GenBank/DDBJ databases">
        <authorList>
            <consortium name="The Broad Institute Genome Sequencing Platform"/>
            <consortium name="Broad Institute Genome Sequencing Center for Infectious Disease"/>
            <person name="Ma L.-J."/>
            <person name="Dead R."/>
            <person name="Young S."/>
            <person name="Zeng Q."/>
            <person name="Koehrsen M."/>
            <person name="Alvarado L."/>
            <person name="Berlin A."/>
            <person name="Chapman S.B."/>
            <person name="Chen Z."/>
            <person name="Freedman E."/>
            <person name="Gellesch M."/>
            <person name="Goldberg J."/>
            <person name="Griggs A."/>
            <person name="Gujja S."/>
            <person name="Heilman E.R."/>
            <person name="Heiman D."/>
            <person name="Hepburn T."/>
            <person name="Howarth C."/>
            <person name="Jen D."/>
            <person name="Larson L."/>
            <person name="Mehta T."/>
            <person name="Neiman D."/>
            <person name="Pearson M."/>
            <person name="Roberts A."/>
            <person name="Saif S."/>
            <person name="Shea T."/>
            <person name="Shenoy N."/>
            <person name="Sisk P."/>
            <person name="Stolte C."/>
            <person name="Sykes S."/>
            <person name="Walk T."/>
            <person name="White J."/>
            <person name="Yandava C."/>
            <person name="Haas B."/>
            <person name="Nusbaum C."/>
            <person name="Birren B."/>
        </authorList>
    </citation>
    <scope>NUCLEOTIDE SEQUENCE</scope>
    <source>
        <strain evidence="5">R3-111a-1</strain>
    </source>
</reference>
<evidence type="ECO:0000313" key="7">
    <source>
        <dbReference type="Proteomes" id="UP000006039"/>
    </source>
</evidence>
<dbReference type="PANTHER" id="PTHR12483">
    <property type="entry name" value="SOLUTE CARRIER FAMILY 31 COPPER TRANSPORTERS"/>
    <property type="match status" value="1"/>
</dbReference>
<dbReference type="eggNOG" id="ENOG502RWIA">
    <property type="taxonomic scope" value="Eukaryota"/>
</dbReference>
<keyword evidence="4" id="KW-0187">Copper transport</keyword>
<keyword evidence="1 4" id="KW-0812">Transmembrane</keyword>
<organism evidence="5">
    <name type="scientific">Gaeumannomyces tritici (strain R3-111a-1)</name>
    <name type="common">Wheat and barley take-all root rot fungus</name>
    <name type="synonym">Gaeumannomyces graminis var. tritici</name>
    <dbReference type="NCBI Taxonomy" id="644352"/>
    <lineage>
        <taxon>Eukaryota</taxon>
        <taxon>Fungi</taxon>
        <taxon>Dikarya</taxon>
        <taxon>Ascomycota</taxon>
        <taxon>Pezizomycotina</taxon>
        <taxon>Sordariomycetes</taxon>
        <taxon>Sordariomycetidae</taxon>
        <taxon>Magnaporthales</taxon>
        <taxon>Magnaporthaceae</taxon>
        <taxon>Gaeumannomyces</taxon>
    </lineage>
</organism>
<dbReference type="GeneID" id="20347070"/>
<keyword evidence="4" id="KW-0186">Copper</keyword>
<evidence type="ECO:0000256" key="1">
    <source>
        <dbReference type="ARBA" id="ARBA00022692"/>
    </source>
</evidence>
<reference evidence="6" key="4">
    <citation type="journal article" date="2015" name="G3 (Bethesda)">
        <title>Genome sequences of three phytopathogenic species of the Magnaporthaceae family of fungi.</title>
        <authorList>
            <person name="Okagaki L.H."/>
            <person name="Nunes C.C."/>
            <person name="Sailsbery J."/>
            <person name="Clay B."/>
            <person name="Brown D."/>
            <person name="John T."/>
            <person name="Oh Y."/>
            <person name="Young N."/>
            <person name="Fitzgerald M."/>
            <person name="Haas B.J."/>
            <person name="Zeng Q."/>
            <person name="Young S."/>
            <person name="Adiconis X."/>
            <person name="Fan L."/>
            <person name="Levin J.Z."/>
            <person name="Mitchell T.K."/>
            <person name="Okubara P.A."/>
            <person name="Farman M.L."/>
            <person name="Kohn L.M."/>
            <person name="Birren B."/>
            <person name="Ma L.-J."/>
            <person name="Dean R.A."/>
        </authorList>
    </citation>
    <scope>NUCLEOTIDE SEQUENCE</scope>
    <source>
        <strain evidence="6">R3-111a-1</strain>
    </source>
</reference>
<dbReference type="OrthoDB" id="73901at2759"/>